<feature type="domain" description="MacB-like periplasmic core" evidence="8">
    <location>
        <begin position="20"/>
        <end position="249"/>
    </location>
</feature>
<dbReference type="InterPro" id="IPR050250">
    <property type="entry name" value="Macrolide_Exporter_MacB"/>
</dbReference>
<keyword evidence="10" id="KW-1185">Reference proteome</keyword>
<keyword evidence="5 6" id="KW-0472">Membrane</keyword>
<dbReference type="InterPro" id="IPR003838">
    <property type="entry name" value="ABC3_permease_C"/>
</dbReference>
<evidence type="ECO:0000256" key="3">
    <source>
        <dbReference type="ARBA" id="ARBA00022692"/>
    </source>
</evidence>
<dbReference type="PANTHER" id="PTHR30572">
    <property type="entry name" value="MEMBRANE COMPONENT OF TRANSPORTER-RELATED"/>
    <property type="match status" value="1"/>
</dbReference>
<keyword evidence="3 6" id="KW-0812">Transmembrane</keyword>
<feature type="transmembrane region" description="Helical" evidence="6">
    <location>
        <begin position="351"/>
        <end position="370"/>
    </location>
</feature>
<evidence type="ECO:0000256" key="2">
    <source>
        <dbReference type="ARBA" id="ARBA00022475"/>
    </source>
</evidence>
<protein>
    <submittedName>
        <fullName evidence="9">ABC transporter permease</fullName>
    </submittedName>
</protein>
<feature type="transmembrane region" description="Helical" evidence="6">
    <location>
        <begin position="775"/>
        <end position="795"/>
    </location>
</feature>
<dbReference type="EMBL" id="JAGSPD010000009">
    <property type="protein sequence ID" value="MBV7269941.1"/>
    <property type="molecule type" value="Genomic_DNA"/>
</dbReference>
<evidence type="ECO:0000259" key="8">
    <source>
        <dbReference type="Pfam" id="PF12704"/>
    </source>
</evidence>
<dbReference type="Pfam" id="PF02687">
    <property type="entry name" value="FtsX"/>
    <property type="match status" value="2"/>
</dbReference>
<proteinExistence type="predicted"/>
<feature type="transmembrane region" description="Helical" evidence="6">
    <location>
        <begin position="691"/>
        <end position="713"/>
    </location>
</feature>
<evidence type="ECO:0000256" key="4">
    <source>
        <dbReference type="ARBA" id="ARBA00022989"/>
    </source>
</evidence>
<feature type="transmembrane region" description="Helical" evidence="6">
    <location>
        <begin position="296"/>
        <end position="318"/>
    </location>
</feature>
<organism evidence="9 10">
    <name type="scientific">Winogradskyella luteola</name>
    <dbReference type="NCBI Taxonomy" id="2828330"/>
    <lineage>
        <taxon>Bacteria</taxon>
        <taxon>Pseudomonadati</taxon>
        <taxon>Bacteroidota</taxon>
        <taxon>Flavobacteriia</taxon>
        <taxon>Flavobacteriales</taxon>
        <taxon>Flavobacteriaceae</taxon>
        <taxon>Winogradskyella</taxon>
    </lineage>
</organism>
<comment type="subcellular location">
    <subcellularLocation>
        <location evidence="1">Cell membrane</location>
        <topology evidence="1">Multi-pass membrane protein</topology>
    </subcellularLocation>
</comment>
<evidence type="ECO:0000256" key="1">
    <source>
        <dbReference type="ARBA" id="ARBA00004651"/>
    </source>
</evidence>
<dbReference type="GO" id="GO:0005886">
    <property type="term" value="C:plasma membrane"/>
    <property type="evidence" value="ECO:0007669"/>
    <property type="project" value="UniProtKB-SubCell"/>
</dbReference>
<evidence type="ECO:0000313" key="10">
    <source>
        <dbReference type="Proteomes" id="UP001138894"/>
    </source>
</evidence>
<feature type="transmembrane region" description="Helical" evidence="6">
    <location>
        <begin position="435"/>
        <end position="458"/>
    </location>
</feature>
<feature type="transmembrane region" description="Helical" evidence="6">
    <location>
        <begin position="743"/>
        <end position="763"/>
    </location>
</feature>
<feature type="domain" description="ABC3 transporter permease C-terminal" evidence="7">
    <location>
        <begin position="302"/>
        <end position="418"/>
    </location>
</feature>
<keyword evidence="4 6" id="KW-1133">Transmembrane helix</keyword>
<dbReference type="RefSeq" id="WP_218546838.1">
    <property type="nucleotide sequence ID" value="NZ_JAGSPD010000009.1"/>
</dbReference>
<name>A0A9X1F9T4_9FLAO</name>
<evidence type="ECO:0000313" key="9">
    <source>
        <dbReference type="EMBL" id="MBV7269941.1"/>
    </source>
</evidence>
<evidence type="ECO:0000256" key="5">
    <source>
        <dbReference type="ARBA" id="ARBA00023136"/>
    </source>
</evidence>
<dbReference type="PANTHER" id="PTHR30572:SF18">
    <property type="entry name" value="ABC-TYPE MACROLIDE FAMILY EXPORT SYSTEM PERMEASE COMPONENT 2"/>
    <property type="match status" value="1"/>
</dbReference>
<sequence length="814" mass="92722">MIKNYFKIAWRNIVKHKVFSFINVIGLTIGLSASFVIGLMIYYDYTFDNFHKDGDRIYRIVTDFKESEGEFYNSGVTLALKGAIEENSNFEATSEFYRERPMKVENRASDLEFKLPKFVIFADQDYFKIFDYKFIAGDNVKALHNPNEVILTKERALKYFPNTEVSEIIGKTLVYNDSVNTKVTGIVENFKGRTDIVFQEFISYPTLLQTRLRENIIKKNWNNTNSNSQLFVKLKANADLASIKSRFKELATEHADEQDIKYGQERIFQLQPLEDIHFNENYGIYDWTNGQASKSLLQNLVFVALFLLLLGCINFINLNTAQATQRAKEIGIRKTLGSTRKQLMGQFMGETFLLVIISAVLSLLLSRWLITVFSDFVPAGLSFELFKAPIVVVGVIILLVLVTILSGFYPAIVLSKFNTVSVLKNHLGVGDKKVGLRKFLTVFQFTIAQVFIIATLLVGKQINYLLSKDMGFKTDAIVSVYKPIEEGSLEKIELYAEKLTSIPEIKSISLGGPPPASQSSNITDMRRMIDDEEIYGDMQLLAGDTKYLDLFEIELLAGRVYRNDTVRELVINEAARKYFRFKSPEDAIGKTLLYEKEYLPIVGVTGDFHQSSLRSDIRPMTLRGDWYRGMWTYFQATHISLKSDSPENLKNSLAKIENVYKDVYPESDMRLEFVDEAVERFYKREKKISKLLNWSTGLSILISCLGLLGLVIYTTNRRVKEIGVRKVLGASLLQINTLLCKEFLILVAIAFIVASPIAWYGINNWLQDFAYKTNISFWVFLNSGCAMILFALIVISAKTLQAANANPVDSLRSE</sequence>
<feature type="transmembrane region" description="Helical" evidence="6">
    <location>
        <begin position="390"/>
        <end position="414"/>
    </location>
</feature>
<accession>A0A9X1F9T4</accession>
<evidence type="ECO:0000256" key="6">
    <source>
        <dbReference type="SAM" id="Phobius"/>
    </source>
</evidence>
<dbReference type="AlphaFoldDB" id="A0A9X1F9T4"/>
<dbReference type="InterPro" id="IPR025857">
    <property type="entry name" value="MacB_PCD"/>
</dbReference>
<evidence type="ECO:0000259" key="7">
    <source>
        <dbReference type="Pfam" id="PF02687"/>
    </source>
</evidence>
<gene>
    <name evidence="9" type="ORF">KCG49_12150</name>
</gene>
<feature type="domain" description="ABC3 transporter permease C-terminal" evidence="7">
    <location>
        <begin position="697"/>
        <end position="807"/>
    </location>
</feature>
<dbReference type="Pfam" id="PF12704">
    <property type="entry name" value="MacB_PCD"/>
    <property type="match status" value="1"/>
</dbReference>
<keyword evidence="2" id="KW-1003">Cell membrane</keyword>
<feature type="transmembrane region" description="Helical" evidence="6">
    <location>
        <begin position="21"/>
        <end position="43"/>
    </location>
</feature>
<dbReference type="Proteomes" id="UP001138894">
    <property type="component" value="Unassembled WGS sequence"/>
</dbReference>
<reference evidence="9" key="1">
    <citation type="submission" date="2021-04" db="EMBL/GenBank/DDBJ databases">
        <authorList>
            <person name="Pira H."/>
            <person name="Risdian C."/>
            <person name="Wink J."/>
        </authorList>
    </citation>
    <scope>NUCLEOTIDE SEQUENCE</scope>
    <source>
        <strain evidence="9">WHY3</strain>
    </source>
</reference>
<dbReference type="GO" id="GO:0022857">
    <property type="term" value="F:transmembrane transporter activity"/>
    <property type="evidence" value="ECO:0007669"/>
    <property type="project" value="TreeGrafter"/>
</dbReference>
<comment type="caution">
    <text evidence="9">The sequence shown here is derived from an EMBL/GenBank/DDBJ whole genome shotgun (WGS) entry which is preliminary data.</text>
</comment>